<proteinExistence type="predicted"/>
<keyword evidence="1" id="KW-0732">Signal</keyword>
<gene>
    <name evidence="2 4" type="ORF">P152DRAFT_470557</name>
</gene>
<reference evidence="4" key="3">
    <citation type="submission" date="2025-04" db="UniProtKB">
        <authorList>
            <consortium name="RefSeq"/>
        </authorList>
    </citation>
    <scope>IDENTIFICATION</scope>
    <source>
        <strain evidence="4">CBS 781.70</strain>
    </source>
</reference>
<dbReference type="GeneID" id="54421555"/>
<organism evidence="2">
    <name type="scientific">Eremomyces bilateralis CBS 781.70</name>
    <dbReference type="NCBI Taxonomy" id="1392243"/>
    <lineage>
        <taxon>Eukaryota</taxon>
        <taxon>Fungi</taxon>
        <taxon>Dikarya</taxon>
        <taxon>Ascomycota</taxon>
        <taxon>Pezizomycotina</taxon>
        <taxon>Dothideomycetes</taxon>
        <taxon>Dothideomycetes incertae sedis</taxon>
        <taxon>Eremomycetales</taxon>
        <taxon>Eremomycetaceae</taxon>
        <taxon>Eremomyces</taxon>
    </lineage>
</organism>
<dbReference type="EMBL" id="ML975150">
    <property type="protein sequence ID" value="KAF1816548.1"/>
    <property type="molecule type" value="Genomic_DNA"/>
</dbReference>
<protein>
    <submittedName>
        <fullName evidence="2 4">Uncharacterized protein</fullName>
    </submittedName>
</protein>
<dbReference type="AlphaFoldDB" id="A0A6G1GER0"/>
<dbReference type="RefSeq" id="XP_033538179.1">
    <property type="nucleotide sequence ID" value="XM_033680985.1"/>
</dbReference>
<evidence type="ECO:0000313" key="2">
    <source>
        <dbReference type="EMBL" id="KAF1816548.1"/>
    </source>
</evidence>
<keyword evidence="3" id="KW-1185">Reference proteome</keyword>
<feature type="signal peptide" evidence="1">
    <location>
        <begin position="1"/>
        <end position="20"/>
    </location>
</feature>
<accession>A0A6G1GER0</accession>
<evidence type="ECO:0000313" key="3">
    <source>
        <dbReference type="Proteomes" id="UP000504638"/>
    </source>
</evidence>
<sequence length="144" mass="16309">MKLLAPLLTSMATLTRLVASVAIDSSTNALQEIAPTNFYPRPGAIYNVTDNSLISLDPTTSIFTSLVSKADDVCTLQSYRCKKQNKTWVWWCRWEDDRENVFCRVCGADGTDPMGEMHCIEDRVRTPQCVDFVYCEDWYTCIGC</sequence>
<reference evidence="2 4" key="1">
    <citation type="submission" date="2020-01" db="EMBL/GenBank/DDBJ databases">
        <authorList>
            <consortium name="DOE Joint Genome Institute"/>
            <person name="Haridas S."/>
            <person name="Albert R."/>
            <person name="Binder M."/>
            <person name="Bloem J."/>
            <person name="Labutti K."/>
            <person name="Salamov A."/>
            <person name="Andreopoulos B."/>
            <person name="Baker S.E."/>
            <person name="Barry K."/>
            <person name="Bills G."/>
            <person name="Bluhm B.H."/>
            <person name="Cannon C."/>
            <person name="Castanera R."/>
            <person name="Culley D.E."/>
            <person name="Daum C."/>
            <person name="Ezra D."/>
            <person name="Gonzalez J.B."/>
            <person name="Henrissat B."/>
            <person name="Kuo A."/>
            <person name="Liang C."/>
            <person name="Lipzen A."/>
            <person name="Lutzoni F."/>
            <person name="Magnuson J."/>
            <person name="Mondo S."/>
            <person name="Nolan M."/>
            <person name="Ohm R."/>
            <person name="Pangilinan J."/>
            <person name="Park H.-J."/>
            <person name="Ramirez L."/>
            <person name="Alfaro M."/>
            <person name="Sun H."/>
            <person name="Tritt A."/>
            <person name="Yoshinaga Y."/>
            <person name="Zwiers L.-H."/>
            <person name="Turgeon B.G."/>
            <person name="Goodwin S.B."/>
            <person name="Spatafora J.W."/>
            <person name="Crous P.W."/>
            <person name="Grigoriev I.V."/>
        </authorList>
    </citation>
    <scope>NUCLEOTIDE SEQUENCE</scope>
    <source>
        <strain evidence="2 4">CBS 781.70</strain>
    </source>
</reference>
<evidence type="ECO:0000313" key="4">
    <source>
        <dbReference type="RefSeq" id="XP_033538179.1"/>
    </source>
</evidence>
<evidence type="ECO:0000256" key="1">
    <source>
        <dbReference type="SAM" id="SignalP"/>
    </source>
</evidence>
<feature type="chain" id="PRO_5044632067" evidence="1">
    <location>
        <begin position="21"/>
        <end position="144"/>
    </location>
</feature>
<dbReference type="Proteomes" id="UP000504638">
    <property type="component" value="Unplaced"/>
</dbReference>
<name>A0A6G1GER0_9PEZI</name>
<reference evidence="4" key="2">
    <citation type="submission" date="2020-04" db="EMBL/GenBank/DDBJ databases">
        <authorList>
            <consortium name="NCBI Genome Project"/>
        </authorList>
    </citation>
    <scope>NUCLEOTIDE SEQUENCE</scope>
    <source>
        <strain evidence="4">CBS 781.70</strain>
    </source>
</reference>